<keyword evidence="4" id="KW-1185">Reference proteome</keyword>
<dbReference type="AlphaFoldDB" id="A0A495VSA4"/>
<sequence length="232" mass="23446">MEPNGPLPPAVYRRRRALAAGGSGLAFALALWSVGVLISRSEPAVPAAPATAPSSKPPASATAASPAAPSPSAAPSHASSSVPSSVPSPPPAPEPSPAPPAGPPPPCEDAGLVVRAAVAKPSYPAGEPVRLAILVSNPGPPCVEDIGRSVRELVVTTADGATRLWSSNDCFATEGTEVRVLRPGEVFEYGLEWLGGTSEPGCAKHTRLGPGDYLLTARVAGKSSDPVVFRMT</sequence>
<feature type="compositionally biased region" description="Pro residues" evidence="1">
    <location>
        <begin position="86"/>
        <end position="107"/>
    </location>
</feature>
<organism evidence="3 4">
    <name type="scientific">Saccharothrix australiensis</name>
    <dbReference type="NCBI Taxonomy" id="2072"/>
    <lineage>
        <taxon>Bacteria</taxon>
        <taxon>Bacillati</taxon>
        <taxon>Actinomycetota</taxon>
        <taxon>Actinomycetes</taxon>
        <taxon>Pseudonocardiales</taxon>
        <taxon>Pseudonocardiaceae</taxon>
        <taxon>Saccharothrix</taxon>
    </lineage>
</organism>
<keyword evidence="2" id="KW-1133">Transmembrane helix</keyword>
<evidence type="ECO:0000313" key="4">
    <source>
        <dbReference type="Proteomes" id="UP000282084"/>
    </source>
</evidence>
<dbReference type="Proteomes" id="UP000282084">
    <property type="component" value="Unassembled WGS sequence"/>
</dbReference>
<evidence type="ECO:0000256" key="1">
    <source>
        <dbReference type="SAM" id="MobiDB-lite"/>
    </source>
</evidence>
<feature type="transmembrane region" description="Helical" evidence="2">
    <location>
        <begin position="17"/>
        <end position="38"/>
    </location>
</feature>
<evidence type="ECO:0000256" key="2">
    <source>
        <dbReference type="SAM" id="Phobius"/>
    </source>
</evidence>
<reference evidence="3 4" key="1">
    <citation type="submission" date="2018-10" db="EMBL/GenBank/DDBJ databases">
        <title>Sequencing the genomes of 1000 actinobacteria strains.</title>
        <authorList>
            <person name="Klenk H.-P."/>
        </authorList>
    </citation>
    <scope>NUCLEOTIDE SEQUENCE [LARGE SCALE GENOMIC DNA]</scope>
    <source>
        <strain evidence="3 4">DSM 43800</strain>
    </source>
</reference>
<evidence type="ECO:0000313" key="3">
    <source>
        <dbReference type="EMBL" id="RKT52192.1"/>
    </source>
</evidence>
<keyword evidence="2" id="KW-0472">Membrane</keyword>
<name>A0A495VSA4_9PSEU</name>
<proteinExistence type="predicted"/>
<accession>A0A495VSA4</accession>
<gene>
    <name evidence="3" type="ORF">C8E97_0697</name>
</gene>
<dbReference type="EMBL" id="RBXO01000001">
    <property type="protein sequence ID" value="RKT52192.1"/>
    <property type="molecule type" value="Genomic_DNA"/>
</dbReference>
<feature type="compositionally biased region" description="Low complexity" evidence="1">
    <location>
        <begin position="43"/>
        <end position="85"/>
    </location>
</feature>
<keyword evidence="2" id="KW-0812">Transmembrane</keyword>
<comment type="caution">
    <text evidence="3">The sequence shown here is derived from an EMBL/GenBank/DDBJ whole genome shotgun (WGS) entry which is preliminary data.</text>
</comment>
<dbReference type="PRINTS" id="PR01218">
    <property type="entry name" value="PSTLEXTENSIN"/>
</dbReference>
<feature type="region of interest" description="Disordered" evidence="1">
    <location>
        <begin position="43"/>
        <end position="108"/>
    </location>
</feature>
<dbReference type="InterPro" id="IPR003882">
    <property type="entry name" value="Pistil_extensin"/>
</dbReference>
<protein>
    <submittedName>
        <fullName evidence="3">Uncharacterized protein</fullName>
    </submittedName>
</protein>